<evidence type="ECO:0000256" key="7">
    <source>
        <dbReference type="ARBA" id="ARBA00047304"/>
    </source>
</evidence>
<dbReference type="SUPFAM" id="SSF52058">
    <property type="entry name" value="L domain-like"/>
    <property type="match status" value="2"/>
</dbReference>
<protein>
    <recommendedName>
        <fullName evidence="1">ADP-ribosyl cyclase/cyclic ADP-ribose hydrolase</fullName>
        <ecNumber evidence="1">3.2.2.6</ecNumber>
    </recommendedName>
</protein>
<feature type="domain" description="TIR" evidence="8">
    <location>
        <begin position="23"/>
        <end position="186"/>
    </location>
</feature>
<evidence type="ECO:0000256" key="1">
    <source>
        <dbReference type="ARBA" id="ARBA00011982"/>
    </source>
</evidence>
<dbReference type="InterPro" id="IPR042197">
    <property type="entry name" value="Apaf_helical"/>
</dbReference>
<accession>A0ABM4A4H1</accession>
<dbReference type="Pfam" id="PF01582">
    <property type="entry name" value="TIR"/>
    <property type="match status" value="1"/>
</dbReference>
<dbReference type="PROSITE" id="PS50104">
    <property type="entry name" value="TIR"/>
    <property type="match status" value="1"/>
</dbReference>
<dbReference type="SMART" id="SM00255">
    <property type="entry name" value="TIR"/>
    <property type="match status" value="1"/>
</dbReference>
<evidence type="ECO:0000256" key="6">
    <source>
        <dbReference type="ARBA" id="ARBA00023027"/>
    </source>
</evidence>
<keyword evidence="2" id="KW-0433">Leucine-rich repeat</keyword>
<sequence>MMADYEASANSSSSSSCKKKKRKKYEVFLSFGGADTRLNFTDHLYHKLTHGGIDTYRDEEKLKRGENISEALLEAIEESRFAVVVLSETYASSSSCLKELAKIVECKKKMGLVVLPVFYGVEPTEVRKQIGRFGREFMKVFKDNVGMVKKWREALLEVANVSGWDLKGRHESEVIDKIVKMISKIVNQFPSHNMNLVGMASREEKVEMLLKIGLEDVRTIGIWGMGGIGKTTLAQQVYSSNFNKFEATAFVTNVREEYNKSGTLIHLQKLLHRQLLDIEGNINNEDMGAKVLRRRLSSIKVLIVLDDVDQLAQVEKLVGNADEQDEWLGPGSRVIVTTTNKDLLKTYGDNNIYEVDKLTDDEALQLLCRKAFKMKEQPPSSDFMKLSKDVVEYADCHPLALEVLGPFLFRRPIDQWQATLAKLRKTPQKDIVSKLRISYDGLDYNQRNIFLDIACFFKGEDEYRVRKILEGCDFNPTIDIEVLVEKSLIVRKGDRLWMHDLLQQLGQDIVRGKHPNDPGKWSRLWLNEDGRNVFVNNRGTQDIEGIFLSLPENREISLDDDPISKMTMLRLLKLRNVKFLQFHGNLSNNLRLLEWHRYPLVSMPSSFQPHELVELIMPNSNIERLWNTTPVHFEKLITINLSYCKYLIQIPDFSKVPNLENLILEGCKRLSHFQPEIGMLKQLILLNLKDCESLKNLPKGINFKSLRTFILSGCKRLNKFPEIVENMDHLAELYLDGTAIQELPMSIKRLTSLTLLKLRDCKNFLSLPDVTFCSKSLKSLDISGCSPLDCLPENLGSLEQLELLDASRTAIREAPLSILKLNNLKTLSFSECSSMARSHSLFFGFLVQKEEHTSFRLPSSFAGLSSLTSLSLSKCNLPEGAIPEDIGCLLSLQYLYLSENDFEMLPKSISKLSNLRELHLDGCKKIRSLPKLPLSIKYVYVYDCPMLNDSNGQLTIWASTEGFSFIDGRKPDNRRGFSYHSLPMPEEHIHILFPKFIKDQIDDEKIFQIPFPYTRIPEWCSHGDTKSSIRIQLPEEGGRAWTGFALFIVFLIQEHENYEEVWDLKETLCHFSTSEGCLQNPIVIDSFKNLKVGSYGLCVYVPKICFAERLNKESHIEASVSTSRPDVELKMCGLHVIFNHEVTMFTQDLVETSTEHLNLKSIKHYMRVLERATKLERSSCLLDFEQKQPEERKCRYRNRPFVSIHLTSKLGSDLQSFLLKIFQGLCVRKHHMFFLFRVKKIVCWFFHQSVGRHVVCYLPRNLFDEKEWVGFCLIAFLTWSPSFYSNNHLDSETPPLLNVHLHSHLGSSIFYITTFTIDVSNKALLLLHVPRKYFGKQLNQCWGVSALFQTNIPDVHVEMCGIQVVHEQDAEFISQMITDFSLSDPNEQMHQQYYDAYSKMANYFLSEVEAGEPETEEKEMSSIESRVYESSLQKLLQGTQQVEEQVLTAYEELYVPSETTVLHSKKCFFDSSYQMIRDDSSTDSTGGIIHLQVMAETALYDNDLNKWKKYLEDVLKCLSGHYVFVTLSLKGRIISFLKPFNPISTFDFCFPRKEIIDWFGDYDHPGKQKVEIELPQNLTDDENWMGIAVCAAFSVHEHLGAAIETSFKLLCHLHTEVYCLNPAPMFCVTKDRFKWLFVRGFIWLTYIPRCLLLAELNGKKYIEISIYNECPGLIRHNLSARLMYRHDVEEFRQSITKCMTSLFDNMDCIRRFVDDESQADEIETSTDHYGNSYNVDRNQRELIPRTSGLDFDADMIYSSCFPPSEILDWFNSQSSINGCSVTIQLPSNVYNDGDFLGLALCAYFSELEHPLNTSSINGNFDPEMPHHLVCHLELEVEGNRVGIETLHHHRITNKELNKLHHDHGEFMWLSYISRNWLSNQLNDSSLIEASFASDKGWWRAHKCGLCLVYNEQVEEFQQRINHCMALLG</sequence>
<dbReference type="InterPro" id="IPR058546">
    <property type="entry name" value="RPS4B/Roq1-like_LRR"/>
</dbReference>
<dbReference type="Pfam" id="PF20160">
    <property type="entry name" value="C-JID"/>
    <property type="match status" value="2"/>
</dbReference>
<dbReference type="InterPro" id="IPR027417">
    <property type="entry name" value="P-loop_NTPase"/>
</dbReference>
<proteinExistence type="predicted"/>
<comment type="catalytic activity">
    <reaction evidence="7">
        <text>NAD(+) + H2O = ADP-D-ribose + nicotinamide + H(+)</text>
        <dbReference type="Rhea" id="RHEA:16301"/>
        <dbReference type="ChEBI" id="CHEBI:15377"/>
        <dbReference type="ChEBI" id="CHEBI:15378"/>
        <dbReference type="ChEBI" id="CHEBI:17154"/>
        <dbReference type="ChEBI" id="CHEBI:57540"/>
        <dbReference type="ChEBI" id="CHEBI:57967"/>
        <dbReference type="EC" id="3.2.2.6"/>
    </reaction>
    <physiologicalReaction direction="left-to-right" evidence="7">
        <dbReference type="Rhea" id="RHEA:16302"/>
    </physiologicalReaction>
</comment>
<evidence type="ECO:0000313" key="9">
    <source>
        <dbReference type="Proteomes" id="UP001652623"/>
    </source>
</evidence>
<dbReference type="Gene3D" id="1.10.8.430">
    <property type="entry name" value="Helical domain of apoptotic protease-activating factors"/>
    <property type="match status" value="1"/>
</dbReference>
<dbReference type="SUPFAM" id="SSF52540">
    <property type="entry name" value="P-loop containing nucleoside triphosphate hydrolases"/>
    <property type="match status" value="1"/>
</dbReference>
<organism evidence="9 10">
    <name type="scientific">Ziziphus jujuba</name>
    <name type="common">Chinese jujube</name>
    <name type="synonym">Ziziphus sativa</name>
    <dbReference type="NCBI Taxonomy" id="326968"/>
    <lineage>
        <taxon>Eukaryota</taxon>
        <taxon>Viridiplantae</taxon>
        <taxon>Streptophyta</taxon>
        <taxon>Embryophyta</taxon>
        <taxon>Tracheophyta</taxon>
        <taxon>Spermatophyta</taxon>
        <taxon>Magnoliopsida</taxon>
        <taxon>eudicotyledons</taxon>
        <taxon>Gunneridae</taxon>
        <taxon>Pentapetalae</taxon>
        <taxon>rosids</taxon>
        <taxon>fabids</taxon>
        <taxon>Rosales</taxon>
        <taxon>Rhamnaceae</taxon>
        <taxon>Paliureae</taxon>
        <taxon>Ziziphus</taxon>
    </lineage>
</organism>
<dbReference type="Pfam" id="PF00931">
    <property type="entry name" value="NB-ARC"/>
    <property type="match status" value="1"/>
</dbReference>
<gene>
    <name evidence="10" type="primary">LOC107422174</name>
</gene>
<evidence type="ECO:0000313" key="10">
    <source>
        <dbReference type="RefSeq" id="XP_060671635.1"/>
    </source>
</evidence>
<dbReference type="Pfam" id="PF23286">
    <property type="entry name" value="LRR_13"/>
    <property type="match status" value="1"/>
</dbReference>
<evidence type="ECO:0000256" key="2">
    <source>
        <dbReference type="ARBA" id="ARBA00022614"/>
    </source>
</evidence>
<dbReference type="Gene3D" id="3.40.50.10140">
    <property type="entry name" value="Toll/interleukin-1 receptor homology (TIR) domain"/>
    <property type="match status" value="1"/>
</dbReference>
<dbReference type="PANTHER" id="PTHR11017:SF559">
    <property type="entry name" value="DISEASE RESISTANCE PROTEIN CHL1"/>
    <property type="match status" value="1"/>
</dbReference>
<dbReference type="SUPFAM" id="SSF52200">
    <property type="entry name" value="Toll/Interleukin receptor TIR domain"/>
    <property type="match status" value="1"/>
</dbReference>
<keyword evidence="4" id="KW-0378">Hydrolase</keyword>
<dbReference type="InterPro" id="IPR035897">
    <property type="entry name" value="Toll_tir_struct_dom_sf"/>
</dbReference>
<dbReference type="InterPro" id="IPR045344">
    <property type="entry name" value="C-JID"/>
</dbReference>
<keyword evidence="5" id="KW-0611">Plant defense</keyword>
<reference evidence="10" key="1">
    <citation type="submission" date="2025-08" db="UniProtKB">
        <authorList>
            <consortium name="RefSeq"/>
        </authorList>
    </citation>
    <scope>IDENTIFICATION</scope>
    <source>
        <tissue evidence="10">Seedling</tissue>
    </source>
</reference>
<dbReference type="RefSeq" id="XP_060671635.1">
    <property type="nucleotide sequence ID" value="XM_060815652.1"/>
</dbReference>
<dbReference type="Gene3D" id="3.40.50.300">
    <property type="entry name" value="P-loop containing nucleotide triphosphate hydrolases"/>
    <property type="match status" value="1"/>
</dbReference>
<dbReference type="InterPro" id="IPR058192">
    <property type="entry name" value="WHD_ROQ1-like"/>
</dbReference>
<dbReference type="Proteomes" id="UP001652623">
    <property type="component" value="Chromosome 3"/>
</dbReference>
<evidence type="ECO:0000259" key="8">
    <source>
        <dbReference type="PROSITE" id="PS50104"/>
    </source>
</evidence>
<keyword evidence="3" id="KW-0677">Repeat</keyword>
<name>A0ABM4A4H1_ZIZJJ</name>
<evidence type="ECO:0000256" key="4">
    <source>
        <dbReference type="ARBA" id="ARBA00022801"/>
    </source>
</evidence>
<dbReference type="InterPro" id="IPR044974">
    <property type="entry name" value="Disease_R_plants"/>
</dbReference>
<dbReference type="PANTHER" id="PTHR11017">
    <property type="entry name" value="LEUCINE-RICH REPEAT-CONTAINING PROTEIN"/>
    <property type="match status" value="1"/>
</dbReference>
<dbReference type="Gene3D" id="3.80.10.10">
    <property type="entry name" value="Ribonuclease Inhibitor"/>
    <property type="match status" value="2"/>
</dbReference>
<dbReference type="EC" id="3.2.2.6" evidence="1"/>
<dbReference type="PRINTS" id="PR00364">
    <property type="entry name" value="DISEASERSIST"/>
</dbReference>
<dbReference type="Pfam" id="PF23282">
    <property type="entry name" value="WHD_ROQ1"/>
    <property type="match status" value="1"/>
</dbReference>
<keyword evidence="6" id="KW-0520">NAD</keyword>
<dbReference type="InterPro" id="IPR000157">
    <property type="entry name" value="TIR_dom"/>
</dbReference>
<dbReference type="Pfam" id="PF07725">
    <property type="entry name" value="LRR_3"/>
    <property type="match status" value="1"/>
</dbReference>
<dbReference type="GeneID" id="107422174"/>
<keyword evidence="9" id="KW-1185">Reference proteome</keyword>
<dbReference type="InterPro" id="IPR011713">
    <property type="entry name" value="Leu-rich_rpt_3"/>
</dbReference>
<evidence type="ECO:0000256" key="5">
    <source>
        <dbReference type="ARBA" id="ARBA00022821"/>
    </source>
</evidence>
<dbReference type="InterPro" id="IPR002182">
    <property type="entry name" value="NB-ARC"/>
</dbReference>
<evidence type="ECO:0000256" key="3">
    <source>
        <dbReference type="ARBA" id="ARBA00022737"/>
    </source>
</evidence>
<dbReference type="InterPro" id="IPR032675">
    <property type="entry name" value="LRR_dom_sf"/>
</dbReference>